<feature type="coiled-coil region" evidence="1">
    <location>
        <begin position="405"/>
        <end position="453"/>
    </location>
</feature>
<reference evidence="5" key="2">
    <citation type="submission" date="2019-02" db="EMBL/GenBank/DDBJ databases">
        <title>FDA dAtabase for Regulatory Grade micrObial Sequences (FDA-ARGOS): Supporting development and validation of Infectious Disease Dx tests.</title>
        <authorList>
            <person name="Duncan R."/>
            <person name="Fisher C."/>
            <person name="Tallon L."/>
            <person name="Sadzewicz L."/>
            <person name="Sengamalay N."/>
            <person name="Ott S."/>
            <person name="Godinez A."/>
            <person name="Nagaraj S."/>
            <person name="Vavikolanu K."/>
            <person name="Vyas G."/>
            <person name="Nadendla S."/>
            <person name="Aluvathingal J."/>
            <person name="Sichtig H."/>
        </authorList>
    </citation>
    <scope>NUCLEOTIDE SEQUENCE [LARGE SCALE GENOMIC DNA]</scope>
    <source>
        <strain evidence="5">FDAARGOS_360</strain>
    </source>
</reference>
<evidence type="ECO:0000313" key="4">
    <source>
        <dbReference type="EMBL" id="TPP52580.1"/>
    </source>
</evidence>
<proteinExistence type="predicted"/>
<feature type="compositionally biased region" description="Low complexity" evidence="2">
    <location>
        <begin position="73"/>
        <end position="87"/>
    </location>
</feature>
<protein>
    <submittedName>
        <fullName evidence="3">Hypothetical_protein_conserved</fullName>
    </submittedName>
</protein>
<reference evidence="3" key="3">
    <citation type="submission" date="2020-06" db="EMBL/GenBank/DDBJ databases">
        <authorList>
            <person name="Camacho E."/>
            <person name="Gonzalez-de la Fuente S."/>
            <person name="Rastrojo A."/>
            <person name="Peiro-Pastor R."/>
            <person name="Solana JC."/>
            <person name="Tabera L."/>
            <person name="Gamarro F."/>
            <person name="Carrasco-Ramiro F."/>
            <person name="Requena JM."/>
            <person name="Aguado B."/>
        </authorList>
    </citation>
    <scope>NUCLEOTIDE SEQUENCE</scope>
</reference>
<dbReference type="Proteomes" id="UP000601710">
    <property type="component" value="Chromosome 10"/>
</dbReference>
<sequence length="592" mass="65003">MWHVPPHKSAHDSISSSVAASSSAVAPSALSEDVARLLAWGRHALLAQRQQRRASSTSLACADQDSMSPRPPRLSSSAAPVSTPVAPGTDERSWELHAQGLKASASTSGFSRTTADAPYTVEQARKRLAQLEELEAANTRVFESRWALLSLGRERLLRLHRKQREGEAPSPHTRHLQRLTVAVQAIVEGEASLKEALRDMLRGLAELYQRHQQHHGQTEEYAAHSASAREKKATLLESVHGGGSCDSEEDAGAKESAPDSLRSLADAVVRRTRLLLDSHCESQRARAEQRRAATARLQRRAESEQALQHRLERLKAAVAEATKEEAHERRRLAELRAQCAAAERAAALQNASALREQATKEALQRLQQLHQHAAFQDAIARQELAASEARYHQAKAAYDVAISDHHAAEEALAAAQQAYRDSKRRREDAEDDLERVRQALKSVSDKYDEVHAQRAQAAADCAAVDEALYQKRRARDGWLSGEKGDDSSEVAAAFCLGGSSAANGAAERYTVLQRELPRLERHLQRSVEEVVALERTEAELRGTLERERSALDLLRRQKTALEAHLASLESCVDGALGVVAREKAGSQGPAVW</sequence>
<feature type="coiled-coil region" evidence="1">
    <location>
        <begin position="516"/>
        <end position="564"/>
    </location>
</feature>
<keyword evidence="1" id="KW-0175">Coiled coil</keyword>
<dbReference type="VEuPathDB" id="TriTrypDB:LdCL_100018400"/>
<evidence type="ECO:0000256" key="1">
    <source>
        <dbReference type="SAM" id="Coils"/>
    </source>
</evidence>
<dbReference type="EMBL" id="LR812630">
    <property type="protein sequence ID" value="CAC5428072.1"/>
    <property type="molecule type" value="Genomic_DNA"/>
</dbReference>
<name>A0A504Y2S2_LEIDO</name>
<feature type="region of interest" description="Disordered" evidence="2">
    <location>
        <begin position="237"/>
        <end position="259"/>
    </location>
</feature>
<dbReference type="EMBL" id="RHLD01000051">
    <property type="protein sequence ID" value="TPP52580.1"/>
    <property type="molecule type" value="Genomic_DNA"/>
</dbReference>
<gene>
    <name evidence="4" type="ORF">CGC20_35580</name>
    <name evidence="3" type="ORF">LDHU3_10.1500</name>
</gene>
<feature type="region of interest" description="Disordered" evidence="2">
    <location>
        <begin position="51"/>
        <end position="92"/>
    </location>
</feature>
<reference evidence="4" key="1">
    <citation type="submission" date="2019-02" db="EMBL/GenBank/DDBJ databases">
        <title>FDA dAtabase for Regulatory Grade micrObial Sequences (FDA-ARGOS): Supporting development and validation of Infectious Disease Dx tests.</title>
        <authorList>
            <person name="Duncan R."/>
            <person name="Fisher C."/>
            <person name="Tallon L.J."/>
            <person name="Sadzewicz L."/>
            <person name="Sengamalay N."/>
            <person name="Ott S."/>
            <person name="Godinez A."/>
            <person name="Nagaraj S."/>
            <person name="Nadendla S."/>
            <person name="Sichtig H."/>
        </authorList>
    </citation>
    <scope>NUCLEOTIDE SEQUENCE</scope>
    <source>
        <strain evidence="4">FDAARGOS_360</strain>
    </source>
</reference>
<feature type="coiled-coil region" evidence="1">
    <location>
        <begin position="304"/>
        <end position="352"/>
    </location>
</feature>
<accession>A0A504Y2S2</accession>
<dbReference type="Proteomes" id="UP000318821">
    <property type="component" value="Unassembled WGS sequence"/>
</dbReference>
<organism evidence="4 5">
    <name type="scientific">Leishmania donovani</name>
    <dbReference type="NCBI Taxonomy" id="5661"/>
    <lineage>
        <taxon>Eukaryota</taxon>
        <taxon>Discoba</taxon>
        <taxon>Euglenozoa</taxon>
        <taxon>Kinetoplastea</taxon>
        <taxon>Metakinetoplastina</taxon>
        <taxon>Trypanosomatida</taxon>
        <taxon>Trypanosomatidae</taxon>
        <taxon>Leishmaniinae</taxon>
        <taxon>Leishmania</taxon>
    </lineage>
</organism>
<dbReference type="VEuPathDB" id="TriTrypDB:LDHU3_10.1500"/>
<evidence type="ECO:0000313" key="5">
    <source>
        <dbReference type="Proteomes" id="UP000318821"/>
    </source>
</evidence>
<dbReference type="VEuPathDB" id="TriTrypDB:LdBPK_101150.1"/>
<dbReference type="AlphaFoldDB" id="A0A504Y2S2"/>
<evidence type="ECO:0000256" key="2">
    <source>
        <dbReference type="SAM" id="MobiDB-lite"/>
    </source>
</evidence>
<evidence type="ECO:0000313" key="3">
    <source>
        <dbReference type="EMBL" id="CAC5428072.1"/>
    </source>
</evidence>